<dbReference type="Proteomes" id="UP000245383">
    <property type="component" value="Unassembled WGS sequence"/>
</dbReference>
<evidence type="ECO:0000313" key="3">
    <source>
        <dbReference type="Proteomes" id="UP000245383"/>
    </source>
</evidence>
<gene>
    <name evidence="2" type="ORF">BB561_000980</name>
</gene>
<comment type="caution">
    <text evidence="2">The sequence shown here is derived from an EMBL/GenBank/DDBJ whole genome shotgun (WGS) entry which is preliminary data.</text>
</comment>
<organism evidence="2 3">
    <name type="scientific">Smittium simulii</name>
    <dbReference type="NCBI Taxonomy" id="133385"/>
    <lineage>
        <taxon>Eukaryota</taxon>
        <taxon>Fungi</taxon>
        <taxon>Fungi incertae sedis</taxon>
        <taxon>Zoopagomycota</taxon>
        <taxon>Kickxellomycotina</taxon>
        <taxon>Harpellomycetes</taxon>
        <taxon>Harpellales</taxon>
        <taxon>Legeriomycetaceae</taxon>
        <taxon>Smittium</taxon>
    </lineage>
</organism>
<accession>A0A2T9YWS0</accession>
<dbReference type="AlphaFoldDB" id="A0A2T9YWS0"/>
<reference evidence="2 3" key="1">
    <citation type="journal article" date="2018" name="MBio">
        <title>Comparative Genomics Reveals the Core Gene Toolbox for the Fungus-Insect Symbiosis.</title>
        <authorList>
            <person name="Wang Y."/>
            <person name="Stata M."/>
            <person name="Wang W."/>
            <person name="Stajich J.E."/>
            <person name="White M.M."/>
            <person name="Moncalvo J.M."/>
        </authorList>
    </citation>
    <scope>NUCLEOTIDE SEQUENCE [LARGE SCALE GENOMIC DNA]</scope>
    <source>
        <strain evidence="2 3">SWE-8-4</strain>
    </source>
</reference>
<evidence type="ECO:0000256" key="1">
    <source>
        <dbReference type="SAM" id="Phobius"/>
    </source>
</evidence>
<name>A0A2T9YWS0_9FUNG</name>
<keyword evidence="1" id="KW-0472">Membrane</keyword>
<keyword evidence="1" id="KW-0812">Transmembrane</keyword>
<proteinExistence type="predicted"/>
<feature type="transmembrane region" description="Helical" evidence="1">
    <location>
        <begin position="62"/>
        <end position="86"/>
    </location>
</feature>
<feature type="transmembrane region" description="Helical" evidence="1">
    <location>
        <begin position="32"/>
        <end position="56"/>
    </location>
</feature>
<dbReference type="EMBL" id="MBFR01000024">
    <property type="protein sequence ID" value="PVU96777.1"/>
    <property type="molecule type" value="Genomic_DNA"/>
</dbReference>
<evidence type="ECO:0000313" key="2">
    <source>
        <dbReference type="EMBL" id="PVU96777.1"/>
    </source>
</evidence>
<sequence>MFYANTQANYPPELIEQARISAIRNVNRRFNYLILAYTFLAGTFIAFGVIACIRYVKFRGYSYFLISAIMSGCFLLYTIYCIAFVIREKNAKISWFKRPTTDPYFIVNGIYPNNDITITTFQQTQPYAYNNTNIQSRPY</sequence>
<protein>
    <submittedName>
        <fullName evidence="2">Uncharacterized protein</fullName>
    </submittedName>
</protein>
<keyword evidence="1" id="KW-1133">Transmembrane helix</keyword>
<keyword evidence="3" id="KW-1185">Reference proteome</keyword>
<dbReference type="OrthoDB" id="5550920at2759"/>